<dbReference type="InParanoid" id="A0A0H2R9P5"/>
<feature type="compositionally biased region" description="Gly residues" evidence="2">
    <location>
        <begin position="1"/>
        <end position="10"/>
    </location>
</feature>
<keyword evidence="1" id="KW-0175">Coiled coil</keyword>
<feature type="compositionally biased region" description="Basic and acidic residues" evidence="2">
    <location>
        <begin position="37"/>
        <end position="49"/>
    </location>
</feature>
<feature type="region of interest" description="Disordered" evidence="2">
    <location>
        <begin position="107"/>
        <end position="126"/>
    </location>
</feature>
<keyword evidence="4" id="KW-1185">Reference proteome</keyword>
<proteinExistence type="predicted"/>
<feature type="region of interest" description="Disordered" evidence="2">
    <location>
        <begin position="1"/>
        <end position="49"/>
    </location>
</feature>
<feature type="compositionally biased region" description="Basic residues" evidence="2">
    <location>
        <begin position="12"/>
        <end position="34"/>
    </location>
</feature>
<evidence type="ECO:0000256" key="2">
    <source>
        <dbReference type="SAM" id="MobiDB-lite"/>
    </source>
</evidence>
<dbReference type="EMBL" id="KQ086225">
    <property type="protein sequence ID" value="KLO06218.1"/>
    <property type="molecule type" value="Genomic_DNA"/>
</dbReference>
<reference evidence="3 4" key="1">
    <citation type="submission" date="2015-04" db="EMBL/GenBank/DDBJ databases">
        <title>Complete genome sequence of Schizopora paradoxa KUC8140, a cosmopolitan wood degrader in East Asia.</title>
        <authorList>
            <consortium name="DOE Joint Genome Institute"/>
            <person name="Min B."/>
            <person name="Park H."/>
            <person name="Jang Y."/>
            <person name="Kim J.-J."/>
            <person name="Kim K.H."/>
            <person name="Pangilinan J."/>
            <person name="Lipzen A."/>
            <person name="Riley R."/>
            <person name="Grigoriev I.V."/>
            <person name="Spatafora J.W."/>
            <person name="Choi I.-G."/>
        </authorList>
    </citation>
    <scope>NUCLEOTIDE SEQUENCE [LARGE SCALE GENOMIC DNA]</scope>
    <source>
        <strain evidence="3 4">KUC8140</strain>
    </source>
</reference>
<name>A0A0H2R9P5_9AGAM</name>
<evidence type="ECO:0000256" key="1">
    <source>
        <dbReference type="SAM" id="Coils"/>
    </source>
</evidence>
<dbReference type="AlphaFoldDB" id="A0A0H2R9P5"/>
<evidence type="ECO:0000313" key="3">
    <source>
        <dbReference type="EMBL" id="KLO06218.1"/>
    </source>
</evidence>
<feature type="coiled-coil region" evidence="1">
    <location>
        <begin position="158"/>
        <end position="192"/>
    </location>
</feature>
<evidence type="ECO:0000313" key="4">
    <source>
        <dbReference type="Proteomes" id="UP000053477"/>
    </source>
</evidence>
<dbReference type="Proteomes" id="UP000053477">
    <property type="component" value="Unassembled WGS sequence"/>
</dbReference>
<organism evidence="3 4">
    <name type="scientific">Schizopora paradoxa</name>
    <dbReference type="NCBI Taxonomy" id="27342"/>
    <lineage>
        <taxon>Eukaryota</taxon>
        <taxon>Fungi</taxon>
        <taxon>Dikarya</taxon>
        <taxon>Basidiomycota</taxon>
        <taxon>Agaricomycotina</taxon>
        <taxon>Agaricomycetes</taxon>
        <taxon>Hymenochaetales</taxon>
        <taxon>Schizoporaceae</taxon>
        <taxon>Schizopora</taxon>
    </lineage>
</organism>
<accession>A0A0H2R9P5</accession>
<sequence>MDPFEGGTGWGQRRRGRTGSGRAGRRRLRRRGVRTARVPDRDTRCPVPVDGRDTIKRAIQRDVLLKRQREISQIRARSVVVVDPPRLVQRLTSSFVPWLGQTSRPLTVNRPLNERESTTRGEEQDMPVFLHETRQSLNTIIGIQRSVVDCYTKHEVGLASARTTINDLYQSRHKLENKISCLKTAKRNFQRRAIRNDGFIHCENKLQSQIKYKKNGRGGADEWTEQTDGNSNMFEAKPHVRINTNRDQSCRNWWLLRWSIRARDGPWAERSAPPAN</sequence>
<gene>
    <name evidence="3" type="ORF">SCHPADRAFT_933194</name>
</gene>
<feature type="compositionally biased region" description="Basic and acidic residues" evidence="2">
    <location>
        <begin position="112"/>
        <end position="123"/>
    </location>
</feature>
<protein>
    <submittedName>
        <fullName evidence="3">Uncharacterized protein</fullName>
    </submittedName>
</protein>